<organism evidence="1 2">
    <name type="scientific">Pseudoalteromonas luteoviolacea S4060-1</name>
    <dbReference type="NCBI Taxonomy" id="1365257"/>
    <lineage>
        <taxon>Bacteria</taxon>
        <taxon>Pseudomonadati</taxon>
        <taxon>Pseudomonadota</taxon>
        <taxon>Gammaproteobacteria</taxon>
        <taxon>Alteromonadales</taxon>
        <taxon>Pseudoalteromonadaceae</taxon>
        <taxon>Pseudoalteromonas</taxon>
    </lineage>
</organism>
<comment type="caution">
    <text evidence="1">The sequence shown here is derived from an EMBL/GenBank/DDBJ whole genome shotgun (WGS) entry which is preliminary data.</text>
</comment>
<evidence type="ECO:0000313" key="1">
    <source>
        <dbReference type="EMBL" id="KZN70329.1"/>
    </source>
</evidence>
<evidence type="ECO:0000313" key="2">
    <source>
        <dbReference type="Proteomes" id="UP000076661"/>
    </source>
</evidence>
<protein>
    <recommendedName>
        <fullName evidence="3">Pyocin activator protein PrtN</fullName>
    </recommendedName>
</protein>
<name>A0A161Z1N7_9GAMM</name>
<dbReference type="RefSeq" id="WP_063379480.1">
    <property type="nucleotide sequence ID" value="NZ_AUXX01000001.1"/>
</dbReference>
<dbReference type="Proteomes" id="UP000076661">
    <property type="component" value="Unassembled WGS sequence"/>
</dbReference>
<gene>
    <name evidence="1" type="ORF">N478_00065</name>
</gene>
<accession>A0A161Z1N7</accession>
<evidence type="ECO:0008006" key="3">
    <source>
        <dbReference type="Google" id="ProtNLM"/>
    </source>
</evidence>
<dbReference type="PATRIC" id="fig|1365257.3.peg.13"/>
<dbReference type="EMBL" id="AUXX01000001">
    <property type="protein sequence ID" value="KZN70329.1"/>
    <property type="molecule type" value="Genomic_DNA"/>
</dbReference>
<proteinExistence type="predicted"/>
<dbReference type="AlphaFoldDB" id="A0A161Z1N7"/>
<sequence length="94" mass="10919">MHGDIDEDIERLAHALERDLYEVYKTPMLSGEKLQMALGFSSLDAYRQALTRKKLPVPVFRLEDRHGYYALVKDVATWLATQAVNARRDNIKRK</sequence>
<reference evidence="1 2" key="1">
    <citation type="submission" date="2013-07" db="EMBL/GenBank/DDBJ databases">
        <title>Comparative Genomic and Metabolomic Analysis of Twelve Strains of Pseudoalteromonas luteoviolacea.</title>
        <authorList>
            <person name="Vynne N.G."/>
            <person name="Mansson M."/>
            <person name="Gram L."/>
        </authorList>
    </citation>
    <scope>NUCLEOTIDE SEQUENCE [LARGE SCALE GENOMIC DNA]</scope>
    <source>
        <strain evidence="1 2">S4060-1</strain>
    </source>
</reference>